<dbReference type="InterPro" id="IPR016181">
    <property type="entry name" value="Acyl_CoA_acyltransferase"/>
</dbReference>
<sequence>MKFQILTQNYYDESVQLLLDLELDTREEIEHHLFDMDAHMICLDDDRVVGIVGWYKDNVNYAKEAMGDLFPGEEAFWVGFFGVKNEYQNKGIGTKLLSMMEENIRQKGAKEWWVSSVPEAKEFYEKKGFSVVCNGEISGNKKYFMKKSLIK</sequence>
<dbReference type="PROSITE" id="PS51186">
    <property type="entry name" value="GNAT"/>
    <property type="match status" value="1"/>
</dbReference>
<accession>A0A955L0U4</accession>
<dbReference type="CDD" id="cd04301">
    <property type="entry name" value="NAT_SF"/>
    <property type="match status" value="1"/>
</dbReference>
<organism evidence="2 3">
    <name type="scientific">Candidatus Dojkabacteria bacterium</name>
    <dbReference type="NCBI Taxonomy" id="2099670"/>
    <lineage>
        <taxon>Bacteria</taxon>
        <taxon>Candidatus Dojkabacteria</taxon>
    </lineage>
</organism>
<evidence type="ECO:0000259" key="1">
    <source>
        <dbReference type="PROSITE" id="PS51186"/>
    </source>
</evidence>
<name>A0A955L0U4_9BACT</name>
<dbReference type="Gene3D" id="3.40.630.30">
    <property type="match status" value="1"/>
</dbReference>
<dbReference type="SUPFAM" id="SSF55729">
    <property type="entry name" value="Acyl-CoA N-acyltransferases (Nat)"/>
    <property type="match status" value="1"/>
</dbReference>
<dbReference type="InterPro" id="IPR000182">
    <property type="entry name" value="GNAT_dom"/>
</dbReference>
<reference evidence="2" key="2">
    <citation type="journal article" date="2021" name="Microbiome">
        <title>Successional dynamics and alternative stable states in a saline activated sludge microbial community over 9 years.</title>
        <authorList>
            <person name="Wang Y."/>
            <person name="Ye J."/>
            <person name="Ju F."/>
            <person name="Liu L."/>
            <person name="Boyd J.A."/>
            <person name="Deng Y."/>
            <person name="Parks D.H."/>
            <person name="Jiang X."/>
            <person name="Yin X."/>
            <person name="Woodcroft B.J."/>
            <person name="Tyson G.W."/>
            <person name="Hugenholtz P."/>
            <person name="Polz M.F."/>
            <person name="Zhang T."/>
        </authorList>
    </citation>
    <scope>NUCLEOTIDE SEQUENCE</scope>
    <source>
        <strain evidence="2">HKST-UBA15</strain>
    </source>
</reference>
<proteinExistence type="predicted"/>
<dbReference type="EMBL" id="JAGQLL010000014">
    <property type="protein sequence ID" value="MCA9379831.1"/>
    <property type="molecule type" value="Genomic_DNA"/>
</dbReference>
<comment type="caution">
    <text evidence="2">The sequence shown here is derived from an EMBL/GenBank/DDBJ whole genome shotgun (WGS) entry which is preliminary data.</text>
</comment>
<evidence type="ECO:0000313" key="3">
    <source>
        <dbReference type="Proteomes" id="UP000745577"/>
    </source>
</evidence>
<dbReference type="Proteomes" id="UP000745577">
    <property type="component" value="Unassembled WGS sequence"/>
</dbReference>
<dbReference type="Pfam" id="PF13508">
    <property type="entry name" value="Acetyltransf_7"/>
    <property type="match status" value="1"/>
</dbReference>
<evidence type="ECO:0000313" key="2">
    <source>
        <dbReference type="EMBL" id="MCA9379831.1"/>
    </source>
</evidence>
<dbReference type="AlphaFoldDB" id="A0A955L0U4"/>
<dbReference type="GO" id="GO:0016747">
    <property type="term" value="F:acyltransferase activity, transferring groups other than amino-acyl groups"/>
    <property type="evidence" value="ECO:0007669"/>
    <property type="project" value="InterPro"/>
</dbReference>
<reference evidence="2" key="1">
    <citation type="submission" date="2020-04" db="EMBL/GenBank/DDBJ databases">
        <authorList>
            <person name="Zhang T."/>
        </authorList>
    </citation>
    <scope>NUCLEOTIDE SEQUENCE</scope>
    <source>
        <strain evidence="2">HKST-UBA15</strain>
    </source>
</reference>
<protein>
    <submittedName>
        <fullName evidence="2">GNAT family N-acetyltransferase</fullName>
    </submittedName>
</protein>
<gene>
    <name evidence="2" type="ORF">KC675_01485</name>
</gene>
<feature type="domain" description="N-acetyltransferase" evidence="1">
    <location>
        <begin position="1"/>
        <end position="150"/>
    </location>
</feature>